<name>A0A7W3T5K7_9ACTN</name>
<evidence type="ECO:0000256" key="8">
    <source>
        <dbReference type="SAM" id="Phobius"/>
    </source>
</evidence>
<feature type="region of interest" description="Disordered" evidence="7">
    <location>
        <begin position="444"/>
        <end position="473"/>
    </location>
</feature>
<evidence type="ECO:0000259" key="9">
    <source>
        <dbReference type="PROSITE" id="PS50850"/>
    </source>
</evidence>
<keyword evidence="3 8" id="KW-0812">Transmembrane</keyword>
<dbReference type="AlphaFoldDB" id="A0A7W3T5K7"/>
<evidence type="ECO:0000313" key="11">
    <source>
        <dbReference type="Proteomes" id="UP000530234"/>
    </source>
</evidence>
<feature type="domain" description="Major facilitator superfamily (MFS) profile" evidence="9">
    <location>
        <begin position="12"/>
        <end position="441"/>
    </location>
</feature>
<gene>
    <name evidence="10" type="ORF">FOE67_17260</name>
</gene>
<evidence type="ECO:0000313" key="10">
    <source>
        <dbReference type="EMBL" id="MBB0231208.1"/>
    </source>
</evidence>
<proteinExistence type="predicted"/>
<feature type="transmembrane region" description="Helical" evidence="8">
    <location>
        <begin position="352"/>
        <end position="375"/>
    </location>
</feature>
<feature type="transmembrane region" description="Helical" evidence="8">
    <location>
        <begin position="199"/>
        <end position="220"/>
    </location>
</feature>
<dbReference type="RefSeq" id="WP_182665358.1">
    <property type="nucleotide sequence ID" value="NZ_VKHS01000456.1"/>
</dbReference>
<evidence type="ECO:0000256" key="1">
    <source>
        <dbReference type="ARBA" id="ARBA00004651"/>
    </source>
</evidence>
<feature type="transmembrane region" description="Helical" evidence="8">
    <location>
        <begin position="103"/>
        <end position="124"/>
    </location>
</feature>
<feature type="compositionally biased region" description="Basic and acidic residues" evidence="7">
    <location>
        <begin position="459"/>
        <end position="473"/>
    </location>
</feature>
<dbReference type="PRINTS" id="PR01036">
    <property type="entry name" value="TCRTETB"/>
</dbReference>
<dbReference type="GO" id="GO:0046677">
    <property type="term" value="P:response to antibiotic"/>
    <property type="evidence" value="ECO:0007669"/>
    <property type="project" value="UniProtKB-KW"/>
</dbReference>
<feature type="transmembrane region" description="Helical" evidence="8">
    <location>
        <begin position="166"/>
        <end position="187"/>
    </location>
</feature>
<evidence type="ECO:0000256" key="6">
    <source>
        <dbReference type="ARBA" id="ARBA00023251"/>
    </source>
</evidence>
<dbReference type="GO" id="GO:0022857">
    <property type="term" value="F:transmembrane transporter activity"/>
    <property type="evidence" value="ECO:0007669"/>
    <property type="project" value="InterPro"/>
</dbReference>
<feature type="transmembrane region" description="Helical" evidence="8">
    <location>
        <begin position="329"/>
        <end position="346"/>
    </location>
</feature>
<dbReference type="Pfam" id="PF07690">
    <property type="entry name" value="MFS_1"/>
    <property type="match status" value="1"/>
</dbReference>
<sequence>MDNAPHRDRWGTVTAAGLAVLLAQADASAVVVALPVITEELSTRPSIAQWVVLGYLAPLVALSLGAGRWVDTAPVRRALVVSAVSFGVLGVACGLSPHIGVLIALRVLQGCAAVVLLALAPLLVTTAVRPVSRGRAFGLLVLLGTLGAVLGPVVGGWLTGTVGWPWIFHLNVPVVAAIVLLGIRALPAGGRLPAPGTGPLVEAAVLGTGLLALLLGPTLAVEAGPRWAPAALLVVPAIVLWARRPESVPVRELLTRPGVAGPHLALLLAYPAVFAVVFTTPFLLREDMGLTPGRAGAVLLAPALAMGVAGPVGGYAADRLGPRRVARTGALVLIPGALLVAAAAPAPGPGGIVAGLALLGLGFGLLNGQAQVLALNAAPPHRYGMTAGTTNLARQLGIALGTALGALCWAGAGDGPGAVRGVALFAVLLAAALAVILSRTRVPGGGPDTGALPNPGPRPAEHPPTDEQEPRHA</sequence>
<feature type="transmembrane region" description="Helical" evidence="8">
    <location>
        <begin position="296"/>
        <end position="317"/>
    </location>
</feature>
<evidence type="ECO:0000256" key="5">
    <source>
        <dbReference type="ARBA" id="ARBA00023136"/>
    </source>
</evidence>
<dbReference type="PANTHER" id="PTHR42718:SF9">
    <property type="entry name" value="MAJOR FACILITATOR SUPERFAMILY MULTIDRUG TRANSPORTER MFSC"/>
    <property type="match status" value="1"/>
</dbReference>
<dbReference type="InterPro" id="IPR020846">
    <property type="entry name" value="MFS_dom"/>
</dbReference>
<dbReference type="SUPFAM" id="SSF103473">
    <property type="entry name" value="MFS general substrate transporter"/>
    <property type="match status" value="1"/>
</dbReference>
<keyword evidence="5 8" id="KW-0472">Membrane</keyword>
<feature type="transmembrane region" description="Helical" evidence="8">
    <location>
        <begin position="418"/>
        <end position="437"/>
    </location>
</feature>
<accession>A0A7W3T5K7</accession>
<keyword evidence="11" id="KW-1185">Reference proteome</keyword>
<comment type="caution">
    <text evidence="10">The sequence shown here is derived from an EMBL/GenBank/DDBJ whole genome shotgun (WGS) entry which is preliminary data.</text>
</comment>
<dbReference type="CDD" id="cd17321">
    <property type="entry name" value="MFS_MMR_MDR_like"/>
    <property type="match status" value="1"/>
</dbReference>
<evidence type="ECO:0000256" key="2">
    <source>
        <dbReference type="ARBA" id="ARBA00022448"/>
    </source>
</evidence>
<dbReference type="Proteomes" id="UP000530234">
    <property type="component" value="Unassembled WGS sequence"/>
</dbReference>
<reference evidence="11" key="1">
    <citation type="submission" date="2019-10" db="EMBL/GenBank/DDBJ databases">
        <title>Streptomyces sp. nov., a novel actinobacterium isolated from alkaline environment.</title>
        <authorList>
            <person name="Golinska P."/>
        </authorList>
    </citation>
    <scope>NUCLEOTIDE SEQUENCE [LARGE SCALE GENOMIC DNA]</scope>
    <source>
        <strain evidence="11">DSM 42108</strain>
    </source>
</reference>
<keyword evidence="6" id="KW-0046">Antibiotic resistance</keyword>
<dbReference type="EMBL" id="VKHS01000456">
    <property type="protein sequence ID" value="MBB0231208.1"/>
    <property type="molecule type" value="Genomic_DNA"/>
</dbReference>
<comment type="subcellular location">
    <subcellularLocation>
        <location evidence="1">Cell membrane</location>
        <topology evidence="1">Multi-pass membrane protein</topology>
    </subcellularLocation>
</comment>
<keyword evidence="4 8" id="KW-1133">Transmembrane helix</keyword>
<evidence type="ECO:0000256" key="7">
    <source>
        <dbReference type="SAM" id="MobiDB-lite"/>
    </source>
</evidence>
<feature type="transmembrane region" description="Helical" evidence="8">
    <location>
        <begin position="47"/>
        <end position="66"/>
    </location>
</feature>
<feature type="transmembrane region" description="Helical" evidence="8">
    <location>
        <begin position="226"/>
        <end position="243"/>
    </location>
</feature>
<feature type="transmembrane region" description="Helical" evidence="8">
    <location>
        <begin position="78"/>
        <end position="97"/>
    </location>
</feature>
<dbReference type="InterPro" id="IPR011701">
    <property type="entry name" value="MFS"/>
</dbReference>
<dbReference type="PROSITE" id="PS50850">
    <property type="entry name" value="MFS"/>
    <property type="match status" value="1"/>
</dbReference>
<protein>
    <submittedName>
        <fullName evidence="10">MFS transporter</fullName>
    </submittedName>
</protein>
<keyword evidence="2" id="KW-0813">Transport</keyword>
<evidence type="ECO:0000256" key="3">
    <source>
        <dbReference type="ARBA" id="ARBA00022692"/>
    </source>
</evidence>
<feature type="transmembrane region" description="Helical" evidence="8">
    <location>
        <begin position="396"/>
        <end position="412"/>
    </location>
</feature>
<dbReference type="InterPro" id="IPR036259">
    <property type="entry name" value="MFS_trans_sf"/>
</dbReference>
<organism evidence="10 11">
    <name type="scientific">Streptomyces calidiresistens</name>
    <dbReference type="NCBI Taxonomy" id="1485586"/>
    <lineage>
        <taxon>Bacteria</taxon>
        <taxon>Bacillati</taxon>
        <taxon>Actinomycetota</taxon>
        <taxon>Actinomycetes</taxon>
        <taxon>Kitasatosporales</taxon>
        <taxon>Streptomycetaceae</taxon>
        <taxon>Streptomyces</taxon>
    </lineage>
</organism>
<dbReference type="PANTHER" id="PTHR42718">
    <property type="entry name" value="MAJOR FACILITATOR SUPERFAMILY MULTIDRUG TRANSPORTER MFSC"/>
    <property type="match status" value="1"/>
</dbReference>
<dbReference type="Gene3D" id="1.20.1250.20">
    <property type="entry name" value="MFS general substrate transporter like domains"/>
    <property type="match status" value="2"/>
</dbReference>
<feature type="transmembrane region" description="Helical" evidence="8">
    <location>
        <begin position="136"/>
        <end position="160"/>
    </location>
</feature>
<feature type="transmembrane region" description="Helical" evidence="8">
    <location>
        <begin position="264"/>
        <end position="284"/>
    </location>
</feature>
<dbReference type="GO" id="GO:0005886">
    <property type="term" value="C:plasma membrane"/>
    <property type="evidence" value="ECO:0007669"/>
    <property type="project" value="UniProtKB-SubCell"/>
</dbReference>
<evidence type="ECO:0000256" key="4">
    <source>
        <dbReference type="ARBA" id="ARBA00022989"/>
    </source>
</evidence>